<dbReference type="AlphaFoldDB" id="A0A7I7PD10"/>
<proteinExistence type="predicted"/>
<feature type="compositionally biased region" description="Basic and acidic residues" evidence="1">
    <location>
        <begin position="47"/>
        <end position="68"/>
    </location>
</feature>
<reference evidence="2 5" key="2">
    <citation type="journal article" date="2019" name="Emerg. Microbes Infect.">
        <title>Comprehensive subspecies identification of 175 nontuberculous mycobacteria species based on 7547 genomic profiles.</title>
        <authorList>
            <person name="Matsumoto Y."/>
            <person name="Kinjo T."/>
            <person name="Motooka D."/>
            <person name="Nabeya D."/>
            <person name="Jung N."/>
            <person name="Uechi K."/>
            <person name="Horii T."/>
            <person name="Iida T."/>
            <person name="Fujita J."/>
            <person name="Nakamura S."/>
        </authorList>
    </citation>
    <scope>NUCLEOTIDE SEQUENCE [LARGE SCALE GENOMIC DNA]</scope>
    <source>
        <strain evidence="2 5">JCM 16367</strain>
    </source>
</reference>
<dbReference type="Proteomes" id="UP000466894">
    <property type="component" value="Chromosome"/>
</dbReference>
<feature type="region of interest" description="Disordered" evidence="1">
    <location>
        <begin position="1"/>
        <end position="120"/>
    </location>
</feature>
<organism evidence="2 5">
    <name type="scientific">Mycobacterium noviomagense</name>
    <dbReference type="NCBI Taxonomy" id="459858"/>
    <lineage>
        <taxon>Bacteria</taxon>
        <taxon>Bacillati</taxon>
        <taxon>Actinomycetota</taxon>
        <taxon>Actinomycetes</taxon>
        <taxon>Mycobacteriales</taxon>
        <taxon>Mycobacteriaceae</taxon>
        <taxon>Mycobacterium</taxon>
    </lineage>
</organism>
<gene>
    <name evidence="3" type="ORF">BST37_06435</name>
    <name evidence="2" type="ORF">MNVI_18210</name>
</gene>
<evidence type="ECO:0000313" key="3">
    <source>
        <dbReference type="EMBL" id="ORB16532.1"/>
    </source>
</evidence>
<protein>
    <recommendedName>
        <fullName evidence="6">PAS domain S-box/diguanylate cyclase (GGDEF) domain-containing protein</fullName>
    </recommendedName>
</protein>
<evidence type="ECO:0008006" key="6">
    <source>
        <dbReference type="Google" id="ProtNLM"/>
    </source>
</evidence>
<dbReference type="OrthoDB" id="4565554at2"/>
<dbReference type="EMBL" id="AP022583">
    <property type="protein sequence ID" value="BBY06503.1"/>
    <property type="molecule type" value="Genomic_DNA"/>
</dbReference>
<dbReference type="Proteomes" id="UP000192374">
    <property type="component" value="Unassembled WGS sequence"/>
</dbReference>
<keyword evidence="4" id="KW-1185">Reference proteome</keyword>
<sequence>MATDNADELVGPSDFPEEGGPGDTLNQSESTDSDEVRNDDGDIVVDPPEHWSEANRFGMTEREEREGPSLDARLAAEQPDVLDAASDEQPPTEEPPGRAHHGQISGTPEDGDSLFEVADE</sequence>
<accession>A0A7I7PD10</accession>
<evidence type="ECO:0000313" key="5">
    <source>
        <dbReference type="Proteomes" id="UP000466894"/>
    </source>
</evidence>
<reference evidence="2" key="3">
    <citation type="submission" date="2020-02" db="EMBL/GenBank/DDBJ databases">
        <authorList>
            <person name="Matsumoto Y."/>
            <person name="Motooka D."/>
            <person name="Nakamura S."/>
        </authorList>
    </citation>
    <scope>NUCLEOTIDE SEQUENCE</scope>
    <source>
        <strain evidence="2">JCM 16367</strain>
    </source>
</reference>
<dbReference type="EMBL" id="MVIC01000007">
    <property type="protein sequence ID" value="ORB16532.1"/>
    <property type="molecule type" value="Genomic_DNA"/>
</dbReference>
<evidence type="ECO:0000313" key="2">
    <source>
        <dbReference type="EMBL" id="BBY06503.1"/>
    </source>
</evidence>
<evidence type="ECO:0000256" key="1">
    <source>
        <dbReference type="SAM" id="MobiDB-lite"/>
    </source>
</evidence>
<feature type="compositionally biased region" description="Acidic residues" evidence="1">
    <location>
        <begin position="109"/>
        <end position="120"/>
    </location>
</feature>
<name>A0A7I7PD10_9MYCO</name>
<dbReference type="RefSeq" id="WP_083086845.1">
    <property type="nucleotide sequence ID" value="NZ_AP022583.1"/>
</dbReference>
<dbReference type="KEGG" id="mnv:MNVI_18210"/>
<reference evidence="3 4" key="1">
    <citation type="submission" date="2017-02" db="EMBL/GenBank/DDBJ databases">
        <title>The new phylogeny of genus Mycobacterium.</title>
        <authorList>
            <person name="Tortoli E."/>
            <person name="Trovato A."/>
            <person name="Cirillo D.M."/>
        </authorList>
    </citation>
    <scope>NUCLEOTIDE SEQUENCE [LARGE SCALE GENOMIC DNA]</scope>
    <source>
        <strain evidence="3 4">DSM 45145</strain>
    </source>
</reference>
<evidence type="ECO:0000313" key="4">
    <source>
        <dbReference type="Proteomes" id="UP000192374"/>
    </source>
</evidence>